<protein>
    <submittedName>
        <fullName evidence="1">Uncharacterized protein</fullName>
    </submittedName>
</protein>
<dbReference type="EMBL" id="GGEC01084194">
    <property type="protein sequence ID" value="MBX64678.1"/>
    <property type="molecule type" value="Transcribed_RNA"/>
</dbReference>
<sequence length="12" mass="1402">MIRLSIITVIRS</sequence>
<name>A0A2P2QCE5_RHIMU</name>
<reference evidence="1" key="1">
    <citation type="submission" date="2018-02" db="EMBL/GenBank/DDBJ databases">
        <title>Rhizophora mucronata_Transcriptome.</title>
        <authorList>
            <person name="Meera S.P."/>
            <person name="Sreeshan A."/>
            <person name="Augustine A."/>
        </authorList>
    </citation>
    <scope>NUCLEOTIDE SEQUENCE</scope>
    <source>
        <tissue evidence="1">Leaf</tissue>
    </source>
</reference>
<organism evidence="1">
    <name type="scientific">Rhizophora mucronata</name>
    <name type="common">Asiatic mangrove</name>
    <dbReference type="NCBI Taxonomy" id="61149"/>
    <lineage>
        <taxon>Eukaryota</taxon>
        <taxon>Viridiplantae</taxon>
        <taxon>Streptophyta</taxon>
        <taxon>Embryophyta</taxon>
        <taxon>Tracheophyta</taxon>
        <taxon>Spermatophyta</taxon>
        <taxon>Magnoliopsida</taxon>
        <taxon>eudicotyledons</taxon>
        <taxon>Gunneridae</taxon>
        <taxon>Pentapetalae</taxon>
        <taxon>rosids</taxon>
        <taxon>fabids</taxon>
        <taxon>Malpighiales</taxon>
        <taxon>Rhizophoraceae</taxon>
        <taxon>Rhizophora</taxon>
    </lineage>
</organism>
<accession>A0A2P2QCE5</accession>
<evidence type="ECO:0000313" key="1">
    <source>
        <dbReference type="EMBL" id="MBX64678.1"/>
    </source>
</evidence>
<proteinExistence type="predicted"/>